<keyword evidence="3 5" id="KW-0732">Signal</keyword>
<name>A0ABS6G5H9_9FIRM</name>
<evidence type="ECO:0000259" key="6">
    <source>
        <dbReference type="SMART" id="SM00062"/>
    </source>
</evidence>
<evidence type="ECO:0000256" key="2">
    <source>
        <dbReference type="ARBA" id="ARBA00010333"/>
    </source>
</evidence>
<comment type="subcellular location">
    <subcellularLocation>
        <location evidence="1">Cell envelope</location>
    </subcellularLocation>
</comment>
<evidence type="ECO:0000313" key="7">
    <source>
        <dbReference type="EMBL" id="MBU5677639.1"/>
    </source>
</evidence>
<dbReference type="Pfam" id="PF00497">
    <property type="entry name" value="SBP_bac_3"/>
    <property type="match status" value="1"/>
</dbReference>
<organism evidence="7 8">
    <name type="scientific">Alkaliphilus flagellatus</name>
    <dbReference type="NCBI Taxonomy" id="2841507"/>
    <lineage>
        <taxon>Bacteria</taxon>
        <taxon>Bacillati</taxon>
        <taxon>Bacillota</taxon>
        <taxon>Clostridia</taxon>
        <taxon>Peptostreptococcales</taxon>
        <taxon>Natronincolaceae</taxon>
        <taxon>Alkaliphilus</taxon>
    </lineage>
</organism>
<feature type="signal peptide" evidence="5">
    <location>
        <begin position="1"/>
        <end position="25"/>
    </location>
</feature>
<dbReference type="PANTHER" id="PTHR35936:SF17">
    <property type="entry name" value="ARGININE-BINDING EXTRACELLULAR PROTEIN ARTP"/>
    <property type="match status" value="1"/>
</dbReference>
<accession>A0ABS6G5H9</accession>
<gene>
    <name evidence="7" type="ORF">KQI88_14555</name>
</gene>
<dbReference type="PROSITE" id="PS01039">
    <property type="entry name" value="SBP_BACTERIAL_3"/>
    <property type="match status" value="1"/>
</dbReference>
<evidence type="ECO:0000313" key="8">
    <source>
        <dbReference type="Proteomes" id="UP000779508"/>
    </source>
</evidence>
<dbReference type="InterPro" id="IPR001638">
    <property type="entry name" value="Solute-binding_3/MltF_N"/>
</dbReference>
<dbReference type="RefSeq" id="WP_216418548.1">
    <property type="nucleotide sequence ID" value="NZ_JAHLQK010000006.1"/>
</dbReference>
<feature type="chain" id="PRO_5046111395" evidence="5">
    <location>
        <begin position="26"/>
        <end position="272"/>
    </location>
</feature>
<keyword evidence="8" id="KW-1185">Reference proteome</keyword>
<comment type="caution">
    <text evidence="7">The sequence shown here is derived from an EMBL/GenBank/DDBJ whole genome shotgun (WGS) entry which is preliminary data.</text>
</comment>
<feature type="domain" description="Solute-binding protein family 3/N-terminal" evidence="6">
    <location>
        <begin position="44"/>
        <end position="265"/>
    </location>
</feature>
<evidence type="ECO:0000256" key="3">
    <source>
        <dbReference type="ARBA" id="ARBA00022729"/>
    </source>
</evidence>
<dbReference type="InterPro" id="IPR018313">
    <property type="entry name" value="SBP_3_CS"/>
</dbReference>
<reference evidence="7 8" key="1">
    <citation type="submission" date="2021-06" db="EMBL/GenBank/DDBJ databases">
        <authorList>
            <person name="Sun Q."/>
            <person name="Li D."/>
        </authorList>
    </citation>
    <scope>NUCLEOTIDE SEQUENCE [LARGE SCALE GENOMIC DNA]</scope>
    <source>
        <strain evidence="7 8">MSJ-5</strain>
    </source>
</reference>
<proteinExistence type="inferred from homology"/>
<evidence type="ECO:0000256" key="5">
    <source>
        <dbReference type="SAM" id="SignalP"/>
    </source>
</evidence>
<evidence type="ECO:0000256" key="4">
    <source>
        <dbReference type="RuleBase" id="RU003744"/>
    </source>
</evidence>
<evidence type="ECO:0000256" key="1">
    <source>
        <dbReference type="ARBA" id="ARBA00004196"/>
    </source>
</evidence>
<sequence length="272" mass="29822">MKKFSKIAIILGVVTLFTACTNGVAGNNTEETLSKLDKIKKTGKIVVGTNAYYPPYEFHKEINGKDEIVGFDIDIAKKIAKSLGVELEIKDMDFDGLLLALNADKVDFVIAGMTPTAERAKAVNFSKVYYKAIHGVIINVDNKDVFNTLNDLTGKKIGAQKATVQEEVAKTEIADIQLKSLAKIPDLILEVKNNKIDGLVIEKPVAAAYTYRNKDLMLMDITFEDAEGGSAVAVKKENTDLLDEINKTLDTLMSNGDIEKFITEATKIVDDL</sequence>
<dbReference type="PROSITE" id="PS51257">
    <property type="entry name" value="PROKAR_LIPOPROTEIN"/>
    <property type="match status" value="1"/>
</dbReference>
<dbReference type="PANTHER" id="PTHR35936">
    <property type="entry name" value="MEMBRANE-BOUND LYTIC MUREIN TRANSGLYCOSYLASE F"/>
    <property type="match status" value="1"/>
</dbReference>
<protein>
    <submittedName>
        <fullName evidence="7">Transporter substrate-binding domain-containing protein</fullName>
    </submittedName>
</protein>
<comment type="similarity">
    <text evidence="2 4">Belongs to the bacterial solute-binding protein 3 family.</text>
</comment>
<dbReference type="SMART" id="SM00062">
    <property type="entry name" value="PBPb"/>
    <property type="match status" value="1"/>
</dbReference>
<dbReference type="Proteomes" id="UP000779508">
    <property type="component" value="Unassembled WGS sequence"/>
</dbReference>
<dbReference type="EMBL" id="JAHLQK010000006">
    <property type="protein sequence ID" value="MBU5677639.1"/>
    <property type="molecule type" value="Genomic_DNA"/>
</dbReference>